<gene>
    <name evidence="2" type="ORF">LWI28_012962</name>
</gene>
<feature type="region of interest" description="Disordered" evidence="1">
    <location>
        <begin position="163"/>
        <end position="203"/>
    </location>
</feature>
<dbReference type="Proteomes" id="UP001064489">
    <property type="component" value="Chromosome 11"/>
</dbReference>
<evidence type="ECO:0000313" key="2">
    <source>
        <dbReference type="EMBL" id="KAI9153552.1"/>
    </source>
</evidence>
<comment type="caution">
    <text evidence="2">The sequence shown here is derived from an EMBL/GenBank/DDBJ whole genome shotgun (WGS) entry which is preliminary data.</text>
</comment>
<accession>A0AAD5I631</accession>
<proteinExistence type="predicted"/>
<feature type="compositionally biased region" description="Basic and acidic residues" evidence="1">
    <location>
        <begin position="167"/>
        <end position="178"/>
    </location>
</feature>
<name>A0AAD5I631_ACENE</name>
<keyword evidence="3" id="KW-1185">Reference proteome</keyword>
<sequence>MGSKVLGDLVRRGVDGRRREDGKGSTSNTKLSFQNNIQSIDGVLKYDLKVADLISNDEGIIVVNEAGMTVTDQECRDRKIEIREGLRCQKINNGLGEEAHLKRKGIARVEVLLGKQISPTDGGVVDASQKKSKTQLEDEDTANQVAQLLSSSSANVVEKNELAGQRATDEHNVEEGGKFEASNGVGQKELHQIGRSLPACRDQ</sequence>
<protein>
    <submittedName>
        <fullName evidence="2">Uncharacterized protein</fullName>
    </submittedName>
</protein>
<evidence type="ECO:0000256" key="1">
    <source>
        <dbReference type="SAM" id="MobiDB-lite"/>
    </source>
</evidence>
<evidence type="ECO:0000313" key="3">
    <source>
        <dbReference type="Proteomes" id="UP001064489"/>
    </source>
</evidence>
<reference evidence="2" key="1">
    <citation type="journal article" date="2022" name="Plant J.">
        <title>Strategies of tolerance reflected in two North American maple genomes.</title>
        <authorList>
            <person name="McEvoy S.L."/>
            <person name="Sezen U.U."/>
            <person name="Trouern-Trend A."/>
            <person name="McMahon S.M."/>
            <person name="Schaberg P.G."/>
            <person name="Yang J."/>
            <person name="Wegrzyn J.L."/>
            <person name="Swenson N.G."/>
        </authorList>
    </citation>
    <scope>NUCLEOTIDE SEQUENCE</scope>
    <source>
        <strain evidence="2">91603</strain>
    </source>
</reference>
<organism evidence="2 3">
    <name type="scientific">Acer negundo</name>
    <name type="common">Box elder</name>
    <dbReference type="NCBI Taxonomy" id="4023"/>
    <lineage>
        <taxon>Eukaryota</taxon>
        <taxon>Viridiplantae</taxon>
        <taxon>Streptophyta</taxon>
        <taxon>Embryophyta</taxon>
        <taxon>Tracheophyta</taxon>
        <taxon>Spermatophyta</taxon>
        <taxon>Magnoliopsida</taxon>
        <taxon>eudicotyledons</taxon>
        <taxon>Gunneridae</taxon>
        <taxon>Pentapetalae</taxon>
        <taxon>rosids</taxon>
        <taxon>malvids</taxon>
        <taxon>Sapindales</taxon>
        <taxon>Sapindaceae</taxon>
        <taxon>Hippocastanoideae</taxon>
        <taxon>Acereae</taxon>
        <taxon>Acer</taxon>
    </lineage>
</organism>
<dbReference type="EMBL" id="JAJSOW010000108">
    <property type="protein sequence ID" value="KAI9153552.1"/>
    <property type="molecule type" value="Genomic_DNA"/>
</dbReference>
<dbReference type="AlphaFoldDB" id="A0AAD5I631"/>
<reference evidence="2" key="2">
    <citation type="submission" date="2023-02" db="EMBL/GenBank/DDBJ databases">
        <authorList>
            <person name="Swenson N.G."/>
            <person name="Wegrzyn J.L."/>
            <person name="Mcevoy S.L."/>
        </authorList>
    </citation>
    <scope>NUCLEOTIDE SEQUENCE</scope>
    <source>
        <strain evidence="2">91603</strain>
        <tissue evidence="2">Leaf</tissue>
    </source>
</reference>